<organism evidence="2 3">
    <name type="scientific">Pseudosulfitobacter pseudonitzschiae</name>
    <dbReference type="NCBI Taxonomy" id="1402135"/>
    <lineage>
        <taxon>Bacteria</taxon>
        <taxon>Pseudomonadati</taxon>
        <taxon>Pseudomonadota</taxon>
        <taxon>Alphaproteobacteria</taxon>
        <taxon>Rhodobacterales</taxon>
        <taxon>Roseobacteraceae</taxon>
        <taxon>Pseudosulfitobacter</taxon>
    </lineage>
</organism>
<dbReference type="Proteomes" id="UP000027746">
    <property type="component" value="Unassembled WGS sequence"/>
</dbReference>
<dbReference type="InterPro" id="IPR036249">
    <property type="entry name" value="Thioredoxin-like_sf"/>
</dbReference>
<name>A0A073J5C8_9RHOB</name>
<dbReference type="GeneID" id="68868247"/>
<dbReference type="RefSeq" id="WP_037922348.1">
    <property type="nucleotide sequence ID" value="NZ_CP054599.1"/>
</dbReference>
<dbReference type="SUPFAM" id="SSF52833">
    <property type="entry name" value="Thioredoxin-like"/>
    <property type="match status" value="1"/>
</dbReference>
<dbReference type="OrthoDB" id="7950124at2"/>
<comment type="caution">
    <text evidence="2">The sequence shown here is derived from an EMBL/GenBank/DDBJ whole genome shotgun (WGS) entry which is preliminary data.</text>
</comment>
<evidence type="ECO:0000313" key="2">
    <source>
        <dbReference type="EMBL" id="KEJ96906.1"/>
    </source>
</evidence>
<reference evidence="2 3" key="1">
    <citation type="submission" date="2014-01" db="EMBL/GenBank/DDBJ databases">
        <title>Sulfitobacter sp. H3 (MCCC 1A00686) Genome Sequencing.</title>
        <authorList>
            <person name="Lai Q."/>
            <person name="Hong Z."/>
        </authorList>
    </citation>
    <scope>NUCLEOTIDE SEQUENCE [LARGE SCALE GENOMIC DNA]</scope>
    <source>
        <strain evidence="2 3">H3</strain>
    </source>
</reference>
<proteinExistence type="predicted"/>
<dbReference type="CDD" id="cd02947">
    <property type="entry name" value="TRX_family"/>
    <property type="match status" value="1"/>
</dbReference>
<dbReference type="InterPro" id="IPR013766">
    <property type="entry name" value="Thioredoxin_domain"/>
</dbReference>
<dbReference type="Pfam" id="PF00085">
    <property type="entry name" value="Thioredoxin"/>
    <property type="match status" value="1"/>
</dbReference>
<dbReference type="PROSITE" id="PS51352">
    <property type="entry name" value="THIOREDOXIN_2"/>
    <property type="match status" value="1"/>
</dbReference>
<evidence type="ECO:0000256" key="1">
    <source>
        <dbReference type="SAM" id="SignalP"/>
    </source>
</evidence>
<protein>
    <submittedName>
        <fullName evidence="2">Uncharacterized protein</fullName>
    </submittedName>
</protein>
<keyword evidence="3" id="KW-1185">Reference proteome</keyword>
<keyword evidence="1" id="KW-0732">Signal</keyword>
<evidence type="ECO:0000313" key="3">
    <source>
        <dbReference type="Proteomes" id="UP000027746"/>
    </source>
</evidence>
<dbReference type="AlphaFoldDB" id="A0A073J5C8"/>
<gene>
    <name evidence="2" type="ORF">SUH3_09015</name>
</gene>
<feature type="chain" id="PRO_5041160535" evidence="1">
    <location>
        <begin position="23"/>
        <end position="134"/>
    </location>
</feature>
<sequence>MNRRAFLTATAATFALPGVASAFQVRTFSPALWDEVRASDQVVILNFRTNWSLTCQIKQELIAEAISENPEYSALQFIDVNWDTYGRSRMAERMKVARRSTLLVMKNGNEIARLVNEPDARKIRGLMDAALAAG</sequence>
<feature type="signal peptide" evidence="1">
    <location>
        <begin position="1"/>
        <end position="22"/>
    </location>
</feature>
<dbReference type="EMBL" id="JAMD01000002">
    <property type="protein sequence ID" value="KEJ96906.1"/>
    <property type="molecule type" value="Genomic_DNA"/>
</dbReference>
<dbReference type="Gene3D" id="3.40.30.10">
    <property type="entry name" value="Glutaredoxin"/>
    <property type="match status" value="1"/>
</dbReference>
<accession>A0A073J5C8</accession>